<evidence type="ECO:0000256" key="5">
    <source>
        <dbReference type="ARBA" id="ARBA00022640"/>
    </source>
</evidence>
<evidence type="ECO:0000256" key="1">
    <source>
        <dbReference type="ARBA" id="ARBA00004229"/>
    </source>
</evidence>
<evidence type="ECO:0000256" key="9">
    <source>
        <dbReference type="ARBA" id="ARBA00023004"/>
    </source>
</evidence>
<dbReference type="GO" id="GO:0009507">
    <property type="term" value="C:chloroplast"/>
    <property type="evidence" value="ECO:0007669"/>
    <property type="project" value="UniProtKB-SubCell"/>
</dbReference>
<keyword evidence="9" id="KW-0408">Iron</keyword>
<dbReference type="Gene3D" id="1.20.910.10">
    <property type="entry name" value="Heme oxygenase-like"/>
    <property type="match status" value="1"/>
</dbReference>
<keyword evidence="8" id="KW-0560">Oxidoreductase</keyword>
<dbReference type="InterPro" id="IPR016951">
    <property type="entry name" value="Haem_Oase_decyc_pln"/>
</dbReference>
<dbReference type="InterPro" id="IPR002051">
    <property type="entry name" value="Haem_Oase"/>
</dbReference>
<accession>A0A1X6P7D9</accession>
<dbReference type="Proteomes" id="UP000218209">
    <property type="component" value="Unassembled WGS sequence"/>
</dbReference>
<protein>
    <submittedName>
        <fullName evidence="11">Uncharacterized protein</fullName>
    </submittedName>
</protein>
<proteinExistence type="predicted"/>
<keyword evidence="12" id="KW-1185">Reference proteome</keyword>
<evidence type="ECO:0000313" key="11">
    <source>
        <dbReference type="EMBL" id="OSX76801.1"/>
    </source>
</evidence>
<evidence type="ECO:0000256" key="10">
    <source>
        <dbReference type="SAM" id="MobiDB-lite"/>
    </source>
</evidence>
<dbReference type="OrthoDB" id="652091at2759"/>
<sequence length="284" mass="31006">MAAFVAAPAAAAAGLTAARGGAFTAAARPATAAAAAAPARRAVVRMYGPPASAGSSTERSTKLTDPERRPGSLKGFVNEMRMVAMKLHTKDQAKEGMQEKSTIPINEWKPKQSDFVQFLADSLHVYEYFEEDLMVADSPHPEYARFANNGLERCAALKTDLAYLASLGNPTPSPTSAATKYVDYLKTLESKPEAVICHWYNYYFAHTAGGRMIGRMMQNLLFEGRELAFYMWEEDVSDILNRVRGIIDEVAADWPRDVKDECLEETGLSFAYSGTVLSNLAKAG</sequence>
<dbReference type="InterPro" id="IPR016053">
    <property type="entry name" value="Haem_Oase-like"/>
</dbReference>
<dbReference type="PANTHER" id="PTHR35703">
    <property type="entry name" value="HEME OXYGENASE 1, CHLOROPLASTIC-RELATED"/>
    <property type="match status" value="1"/>
</dbReference>
<feature type="compositionally biased region" description="Basic and acidic residues" evidence="10">
    <location>
        <begin position="59"/>
        <end position="70"/>
    </location>
</feature>
<gene>
    <name evidence="11" type="ORF">BU14_0176s0043</name>
</gene>
<keyword evidence="7" id="KW-0809">Transit peptide</keyword>
<evidence type="ECO:0000313" key="12">
    <source>
        <dbReference type="Proteomes" id="UP000218209"/>
    </source>
</evidence>
<dbReference type="EMBL" id="KV918856">
    <property type="protein sequence ID" value="OSX76801.1"/>
    <property type="molecule type" value="Genomic_DNA"/>
</dbReference>
<dbReference type="SUPFAM" id="SSF48613">
    <property type="entry name" value="Heme oxygenase-like"/>
    <property type="match status" value="1"/>
</dbReference>
<dbReference type="Pfam" id="PF01126">
    <property type="entry name" value="Heme_oxygenase"/>
    <property type="match status" value="1"/>
</dbReference>
<evidence type="ECO:0000256" key="8">
    <source>
        <dbReference type="ARBA" id="ARBA00023002"/>
    </source>
</evidence>
<feature type="region of interest" description="Disordered" evidence="10">
    <location>
        <begin position="48"/>
        <end position="72"/>
    </location>
</feature>
<organism evidence="11 12">
    <name type="scientific">Porphyra umbilicalis</name>
    <name type="common">Purple laver</name>
    <name type="synonym">Red alga</name>
    <dbReference type="NCBI Taxonomy" id="2786"/>
    <lineage>
        <taxon>Eukaryota</taxon>
        <taxon>Rhodophyta</taxon>
        <taxon>Bangiophyceae</taxon>
        <taxon>Bangiales</taxon>
        <taxon>Bangiaceae</taxon>
        <taxon>Porphyra</taxon>
    </lineage>
</organism>
<evidence type="ECO:0000256" key="2">
    <source>
        <dbReference type="ARBA" id="ARBA00022528"/>
    </source>
</evidence>
<evidence type="ECO:0000256" key="6">
    <source>
        <dbReference type="ARBA" id="ARBA00022723"/>
    </source>
</evidence>
<keyword evidence="4" id="KW-0349">Heme</keyword>
<evidence type="ECO:0000256" key="3">
    <source>
        <dbReference type="ARBA" id="ARBA00022531"/>
    </source>
</evidence>
<reference evidence="11 12" key="1">
    <citation type="submission" date="2017-03" db="EMBL/GenBank/DDBJ databases">
        <title>WGS assembly of Porphyra umbilicalis.</title>
        <authorList>
            <person name="Brawley S.H."/>
            <person name="Blouin N.A."/>
            <person name="Ficko-Blean E."/>
            <person name="Wheeler G.L."/>
            <person name="Lohr M."/>
            <person name="Goodson H.V."/>
            <person name="Jenkins J.W."/>
            <person name="Blaby-Haas C.E."/>
            <person name="Helliwell K.E."/>
            <person name="Chan C."/>
            <person name="Marriage T."/>
            <person name="Bhattacharya D."/>
            <person name="Klein A.S."/>
            <person name="Badis Y."/>
            <person name="Brodie J."/>
            <person name="Cao Y."/>
            <person name="Collen J."/>
            <person name="Dittami S.M."/>
            <person name="Gachon C.M."/>
            <person name="Green B.R."/>
            <person name="Karpowicz S."/>
            <person name="Kim J.W."/>
            <person name="Kudahl U."/>
            <person name="Lin S."/>
            <person name="Michel G."/>
            <person name="Mittag M."/>
            <person name="Olson B.J."/>
            <person name="Pangilinan J."/>
            <person name="Peng Y."/>
            <person name="Qiu H."/>
            <person name="Shu S."/>
            <person name="Singer J.T."/>
            <person name="Smith A.G."/>
            <person name="Sprecher B.N."/>
            <person name="Wagner V."/>
            <person name="Wang W."/>
            <person name="Wang Z.-Y."/>
            <person name="Yan J."/>
            <person name="Yarish C."/>
            <person name="Zoeuner-Riek S."/>
            <person name="Zhuang Y."/>
            <person name="Zou Y."/>
            <person name="Lindquist E.A."/>
            <person name="Grimwood J."/>
            <person name="Barry K."/>
            <person name="Rokhsar D.S."/>
            <person name="Schmutz J."/>
            <person name="Stiller J.W."/>
            <person name="Grossman A.R."/>
            <person name="Prochnik S.E."/>
        </authorList>
    </citation>
    <scope>NUCLEOTIDE SEQUENCE [LARGE SCALE GENOMIC DNA]</scope>
    <source>
        <strain evidence="11">4086291</strain>
    </source>
</reference>
<dbReference type="GO" id="GO:0046872">
    <property type="term" value="F:metal ion binding"/>
    <property type="evidence" value="ECO:0007669"/>
    <property type="project" value="UniProtKB-KW"/>
</dbReference>
<comment type="subcellular location">
    <subcellularLocation>
        <location evidence="1">Plastid</location>
        <location evidence="1">Chloroplast</location>
    </subcellularLocation>
</comment>
<evidence type="ECO:0000256" key="7">
    <source>
        <dbReference type="ARBA" id="ARBA00022946"/>
    </source>
</evidence>
<dbReference type="GO" id="GO:0006788">
    <property type="term" value="P:heme oxidation"/>
    <property type="evidence" value="ECO:0007669"/>
    <property type="project" value="InterPro"/>
</dbReference>
<name>A0A1X6P7D9_PORUM</name>
<evidence type="ECO:0000256" key="4">
    <source>
        <dbReference type="ARBA" id="ARBA00022617"/>
    </source>
</evidence>
<keyword evidence="5" id="KW-0934">Plastid</keyword>
<keyword evidence="6" id="KW-0479">Metal-binding</keyword>
<dbReference type="GO" id="GO:0004392">
    <property type="term" value="F:heme oxygenase (decyclizing) activity"/>
    <property type="evidence" value="ECO:0007669"/>
    <property type="project" value="InterPro"/>
</dbReference>
<keyword evidence="3" id="KW-0602">Photosynthesis</keyword>
<dbReference type="AlphaFoldDB" id="A0A1X6P7D9"/>
<dbReference type="CDD" id="cd19165">
    <property type="entry name" value="HemeO"/>
    <property type="match status" value="1"/>
</dbReference>
<dbReference type="InterPro" id="IPR016084">
    <property type="entry name" value="Haem_Oase-like_multi-hlx"/>
</dbReference>
<keyword evidence="2" id="KW-0150">Chloroplast</keyword>
<dbReference type="PANTHER" id="PTHR35703:SF2">
    <property type="entry name" value="HEME OXYGENASE 1, CHLOROPLASTIC-RELATED"/>
    <property type="match status" value="1"/>
</dbReference>
<dbReference type="GO" id="GO:0015979">
    <property type="term" value="P:photosynthesis"/>
    <property type="evidence" value="ECO:0007669"/>
    <property type="project" value="UniProtKB-KW"/>
</dbReference>